<evidence type="ECO:0000256" key="2">
    <source>
        <dbReference type="ARBA" id="ARBA00006295"/>
    </source>
</evidence>
<dbReference type="GO" id="GO:0009295">
    <property type="term" value="C:nucleoid"/>
    <property type="evidence" value="ECO:0007669"/>
    <property type="project" value="UniProtKB-SubCell"/>
</dbReference>
<dbReference type="InterPro" id="IPR003115">
    <property type="entry name" value="ParB_N"/>
</dbReference>
<dbReference type="InterPro" id="IPR004437">
    <property type="entry name" value="ParB/RepB/Spo0J"/>
</dbReference>
<dbReference type="PANTHER" id="PTHR33375:SF8">
    <property type="entry name" value="NUCLEOID OCCLUSION PROTEIN"/>
    <property type="match status" value="1"/>
</dbReference>
<feature type="domain" description="HTH cro/C1-type" evidence="5">
    <location>
        <begin position="111"/>
        <end position="138"/>
    </location>
</feature>
<dbReference type="GO" id="GO:0007059">
    <property type="term" value="P:chromosome segregation"/>
    <property type="evidence" value="ECO:0007669"/>
    <property type="project" value="TreeGrafter"/>
</dbReference>
<evidence type="ECO:0000313" key="7">
    <source>
        <dbReference type="Proteomes" id="UP000824205"/>
    </source>
</evidence>
<name>A0A9D1UEQ0_9FIRM</name>
<dbReference type="InterPro" id="IPR041468">
    <property type="entry name" value="HTH_ParB/Spo0J"/>
</dbReference>
<dbReference type="InterPro" id="IPR001387">
    <property type="entry name" value="Cro/C1-type_HTH"/>
</dbReference>
<feature type="region of interest" description="Disordered" evidence="4">
    <location>
        <begin position="256"/>
        <end position="275"/>
    </location>
</feature>
<comment type="caution">
    <text evidence="6">The sequence shown here is derived from an EMBL/GenBank/DDBJ whole genome shotgun (WGS) entry which is preliminary data.</text>
</comment>
<dbReference type="FunFam" id="1.10.10.2830:FF:000001">
    <property type="entry name" value="Chromosome partitioning protein ParB"/>
    <property type="match status" value="1"/>
</dbReference>
<evidence type="ECO:0000256" key="4">
    <source>
        <dbReference type="SAM" id="MobiDB-lite"/>
    </source>
</evidence>
<dbReference type="EMBL" id="DXGE01000006">
    <property type="protein sequence ID" value="HIW85079.1"/>
    <property type="molecule type" value="Genomic_DNA"/>
</dbReference>
<reference evidence="6" key="2">
    <citation type="submission" date="2021-04" db="EMBL/GenBank/DDBJ databases">
        <authorList>
            <person name="Gilroy R."/>
        </authorList>
    </citation>
    <scope>NUCLEOTIDE SEQUENCE</scope>
    <source>
        <strain evidence="6">421</strain>
    </source>
</reference>
<dbReference type="Proteomes" id="UP000824205">
    <property type="component" value="Unassembled WGS sequence"/>
</dbReference>
<dbReference type="Gene3D" id="3.90.1530.30">
    <property type="match status" value="1"/>
</dbReference>
<dbReference type="CDD" id="cd16393">
    <property type="entry name" value="SPO0J_N"/>
    <property type="match status" value="1"/>
</dbReference>
<gene>
    <name evidence="6" type="ORF">IAA48_01140</name>
</gene>
<dbReference type="AlphaFoldDB" id="A0A9D1UEQ0"/>
<dbReference type="GO" id="GO:0003677">
    <property type="term" value="F:DNA binding"/>
    <property type="evidence" value="ECO:0007669"/>
    <property type="project" value="UniProtKB-KW"/>
</dbReference>
<evidence type="ECO:0000256" key="1">
    <source>
        <dbReference type="ARBA" id="ARBA00004453"/>
    </source>
</evidence>
<dbReference type="SUPFAM" id="SSF110849">
    <property type="entry name" value="ParB/Sulfiredoxin"/>
    <property type="match status" value="1"/>
</dbReference>
<dbReference type="InterPro" id="IPR050336">
    <property type="entry name" value="Chromosome_partition/occlusion"/>
</dbReference>
<dbReference type="InterPro" id="IPR036086">
    <property type="entry name" value="ParB/Sulfiredoxin_sf"/>
</dbReference>
<dbReference type="NCBIfam" id="TIGR00180">
    <property type="entry name" value="parB_part"/>
    <property type="match status" value="1"/>
</dbReference>
<dbReference type="PANTHER" id="PTHR33375">
    <property type="entry name" value="CHROMOSOME-PARTITIONING PROTEIN PARB-RELATED"/>
    <property type="match status" value="1"/>
</dbReference>
<dbReference type="GO" id="GO:0005694">
    <property type="term" value="C:chromosome"/>
    <property type="evidence" value="ECO:0007669"/>
    <property type="project" value="TreeGrafter"/>
</dbReference>
<dbReference type="Pfam" id="PF17762">
    <property type="entry name" value="HTH_ParB"/>
    <property type="match status" value="1"/>
</dbReference>
<keyword evidence="3" id="KW-0238">DNA-binding</keyword>
<comment type="similarity">
    <text evidence="2">Belongs to the ParB family.</text>
</comment>
<dbReference type="Gene3D" id="1.10.10.2830">
    <property type="match status" value="1"/>
</dbReference>
<protein>
    <submittedName>
        <fullName evidence="6">ParB/RepB/Spo0J family partition protein</fullName>
    </submittedName>
</protein>
<dbReference type="Pfam" id="PF02195">
    <property type="entry name" value="ParB_N"/>
    <property type="match status" value="1"/>
</dbReference>
<dbReference type="FunFam" id="3.90.1530.30:FF:000001">
    <property type="entry name" value="Chromosome partitioning protein ParB"/>
    <property type="match status" value="1"/>
</dbReference>
<dbReference type="PROSITE" id="PS50943">
    <property type="entry name" value="HTH_CROC1"/>
    <property type="match status" value="1"/>
</dbReference>
<proteinExistence type="inferred from homology"/>
<organism evidence="6 7">
    <name type="scientific">Candidatus Eubacterium faecipullorum</name>
    <dbReference type="NCBI Taxonomy" id="2838571"/>
    <lineage>
        <taxon>Bacteria</taxon>
        <taxon>Bacillati</taxon>
        <taxon>Bacillota</taxon>
        <taxon>Clostridia</taxon>
        <taxon>Eubacteriales</taxon>
        <taxon>Eubacteriaceae</taxon>
        <taxon>Eubacterium</taxon>
    </lineage>
</organism>
<accession>A0A9D1UEQ0</accession>
<dbReference type="GO" id="GO:0045881">
    <property type="term" value="P:positive regulation of sporulation resulting in formation of a cellular spore"/>
    <property type="evidence" value="ECO:0007669"/>
    <property type="project" value="TreeGrafter"/>
</dbReference>
<comment type="subcellular location">
    <subcellularLocation>
        <location evidence="1">Cytoplasm</location>
        <location evidence="1">Nucleoid</location>
    </subcellularLocation>
</comment>
<dbReference type="SMART" id="SM00470">
    <property type="entry name" value="ParB"/>
    <property type="match status" value="1"/>
</dbReference>
<evidence type="ECO:0000313" key="6">
    <source>
        <dbReference type="EMBL" id="HIW85079.1"/>
    </source>
</evidence>
<reference evidence="6" key="1">
    <citation type="journal article" date="2021" name="PeerJ">
        <title>Extensive microbial diversity within the chicken gut microbiome revealed by metagenomics and culture.</title>
        <authorList>
            <person name="Gilroy R."/>
            <person name="Ravi A."/>
            <person name="Getino M."/>
            <person name="Pursley I."/>
            <person name="Horton D.L."/>
            <person name="Alikhan N.F."/>
            <person name="Baker D."/>
            <person name="Gharbi K."/>
            <person name="Hall N."/>
            <person name="Watson M."/>
            <person name="Adriaenssens E.M."/>
            <person name="Foster-Nyarko E."/>
            <person name="Jarju S."/>
            <person name="Secka A."/>
            <person name="Antonio M."/>
            <person name="Oren A."/>
            <person name="Chaudhuri R.R."/>
            <person name="La Ragione R."/>
            <person name="Hildebrand F."/>
            <person name="Pallen M.J."/>
        </authorList>
    </citation>
    <scope>NUCLEOTIDE SEQUENCE</scope>
    <source>
        <strain evidence="6">421</strain>
    </source>
</reference>
<evidence type="ECO:0000259" key="5">
    <source>
        <dbReference type="PROSITE" id="PS50943"/>
    </source>
</evidence>
<dbReference type="SUPFAM" id="SSF109709">
    <property type="entry name" value="KorB DNA-binding domain-like"/>
    <property type="match status" value="1"/>
</dbReference>
<sequence length="275" mass="31229">MPEEVQRIATEKLLPNPYQPRKQFKSEELLSLAESIKENGILQPLLARRINNSDYYEIIAGERRLRAAILANLATVPCLIVDCDYEESAVYSVIENIQRSDLSFFEEAQAINQMQNHFGLTQEQIAKRLGKSQSALSNKLRLLKLPADVRYFIEKEGLTERHARALLRLESEKQIWTALNLIKEKGLNVSQTEAYVDSVVNKAVKPHKNNIVKIFKDVRIFVNTVNKAINTMKEAGIPAESNKTETDEYIEFLVRIPKNPQKTAPDKPPADANTA</sequence>
<evidence type="ECO:0000256" key="3">
    <source>
        <dbReference type="ARBA" id="ARBA00023125"/>
    </source>
</evidence>